<evidence type="ECO:0000313" key="3">
    <source>
        <dbReference type="Proteomes" id="UP000030748"/>
    </source>
</evidence>
<dbReference type="Proteomes" id="UP000030748">
    <property type="component" value="Unassembled WGS sequence"/>
</dbReference>
<name>A0A022RVV2_ERYGU</name>
<keyword evidence="1" id="KW-1133">Transmembrane helix</keyword>
<feature type="non-terminal residue" evidence="2">
    <location>
        <position position="136"/>
    </location>
</feature>
<reference evidence="2 3" key="1">
    <citation type="journal article" date="2013" name="Proc. Natl. Acad. Sci. U.S.A.">
        <title>Fine-scale variation in meiotic recombination in Mimulus inferred from population shotgun sequencing.</title>
        <authorList>
            <person name="Hellsten U."/>
            <person name="Wright K.M."/>
            <person name="Jenkins J."/>
            <person name="Shu S."/>
            <person name="Yuan Y."/>
            <person name="Wessler S.R."/>
            <person name="Schmutz J."/>
            <person name="Willis J.H."/>
            <person name="Rokhsar D.S."/>
        </authorList>
    </citation>
    <scope>NUCLEOTIDE SEQUENCE [LARGE SCALE GENOMIC DNA]</scope>
    <source>
        <strain evidence="3">cv. DUN x IM62</strain>
    </source>
</reference>
<evidence type="ECO:0000256" key="1">
    <source>
        <dbReference type="SAM" id="Phobius"/>
    </source>
</evidence>
<keyword evidence="3" id="KW-1185">Reference proteome</keyword>
<keyword evidence="1" id="KW-0812">Transmembrane</keyword>
<dbReference type="AlphaFoldDB" id="A0A022RVV2"/>
<keyword evidence="1" id="KW-0472">Membrane</keyword>
<gene>
    <name evidence="2" type="ORF">MIMGU_mgv1a0044502mg</name>
</gene>
<protein>
    <submittedName>
        <fullName evidence="2">Uncharacterized protein</fullName>
    </submittedName>
</protein>
<evidence type="ECO:0000313" key="2">
    <source>
        <dbReference type="EMBL" id="EYU44091.1"/>
    </source>
</evidence>
<dbReference type="STRING" id="4155.A0A022RVV2"/>
<dbReference type="EMBL" id="KI630218">
    <property type="protein sequence ID" value="EYU44091.1"/>
    <property type="molecule type" value="Genomic_DNA"/>
</dbReference>
<organism evidence="2 3">
    <name type="scientific">Erythranthe guttata</name>
    <name type="common">Yellow monkey flower</name>
    <name type="synonym">Mimulus guttatus</name>
    <dbReference type="NCBI Taxonomy" id="4155"/>
    <lineage>
        <taxon>Eukaryota</taxon>
        <taxon>Viridiplantae</taxon>
        <taxon>Streptophyta</taxon>
        <taxon>Embryophyta</taxon>
        <taxon>Tracheophyta</taxon>
        <taxon>Spermatophyta</taxon>
        <taxon>Magnoliopsida</taxon>
        <taxon>eudicotyledons</taxon>
        <taxon>Gunneridae</taxon>
        <taxon>Pentapetalae</taxon>
        <taxon>asterids</taxon>
        <taxon>lamiids</taxon>
        <taxon>Lamiales</taxon>
        <taxon>Phrymaceae</taxon>
        <taxon>Erythranthe</taxon>
    </lineage>
</organism>
<feature type="transmembrane region" description="Helical" evidence="1">
    <location>
        <begin position="6"/>
        <end position="24"/>
    </location>
</feature>
<accession>A0A022RVV2</accession>
<sequence length="136" mass="16235">MEVVYKIFAASFGFVVLFYTWRILNWAYIQPKRLEKSLGNQGLTGNTYKFLYGDLKEMSKMFNHAKSTPINLHDDIKPRVLAFLHKTFEKYANFRWARTKCIFKGDNVQKNQYFYRAMCKKNNILKGVFTFLNFEE</sequence>
<proteinExistence type="predicted"/>